<feature type="domain" description="Protein FecR C-terminal" evidence="3">
    <location>
        <begin position="287"/>
        <end position="354"/>
    </location>
</feature>
<evidence type="ECO:0000259" key="2">
    <source>
        <dbReference type="Pfam" id="PF04773"/>
    </source>
</evidence>
<dbReference type="InterPro" id="IPR032508">
    <property type="entry name" value="FecR_C"/>
</dbReference>
<protein>
    <submittedName>
        <fullName evidence="4">FecR family protein</fullName>
    </submittedName>
</protein>
<dbReference type="EMBL" id="RQJP01000002">
    <property type="protein sequence ID" value="RRB15442.1"/>
    <property type="molecule type" value="Genomic_DNA"/>
</dbReference>
<dbReference type="AlphaFoldDB" id="A0A3P1CQ37"/>
<dbReference type="PANTHER" id="PTHR30273:SF2">
    <property type="entry name" value="PROTEIN FECR"/>
    <property type="match status" value="1"/>
</dbReference>
<keyword evidence="1" id="KW-1133">Transmembrane helix</keyword>
<proteinExistence type="predicted"/>
<evidence type="ECO:0000259" key="3">
    <source>
        <dbReference type="Pfam" id="PF16344"/>
    </source>
</evidence>
<keyword evidence="1" id="KW-0812">Transmembrane</keyword>
<keyword evidence="1" id="KW-0472">Membrane</keyword>
<dbReference type="PANTHER" id="PTHR30273">
    <property type="entry name" value="PERIPLASMIC SIGNAL SENSOR AND SIGMA FACTOR ACTIVATOR FECR-RELATED"/>
    <property type="match status" value="1"/>
</dbReference>
<dbReference type="InterPro" id="IPR012373">
    <property type="entry name" value="Ferrdict_sens_TM"/>
</dbReference>
<evidence type="ECO:0000313" key="5">
    <source>
        <dbReference type="Proteomes" id="UP000274271"/>
    </source>
</evidence>
<name>A0A3P1CQ37_9BACT</name>
<dbReference type="Pfam" id="PF04773">
    <property type="entry name" value="FecR"/>
    <property type="match status" value="1"/>
</dbReference>
<dbReference type="RefSeq" id="WP_124907046.1">
    <property type="nucleotide sequence ID" value="NZ_RQJP01000002.1"/>
</dbReference>
<evidence type="ECO:0000313" key="4">
    <source>
        <dbReference type="EMBL" id="RRB15442.1"/>
    </source>
</evidence>
<dbReference type="Gene3D" id="2.60.120.1440">
    <property type="match status" value="1"/>
</dbReference>
<dbReference type="InterPro" id="IPR006860">
    <property type="entry name" value="FecR"/>
</dbReference>
<feature type="transmembrane region" description="Helical" evidence="1">
    <location>
        <begin position="89"/>
        <end position="108"/>
    </location>
</feature>
<accession>A0A3P1CQ37</accession>
<evidence type="ECO:0000256" key="1">
    <source>
        <dbReference type="SAM" id="Phobius"/>
    </source>
</evidence>
<keyword evidence="5" id="KW-1185">Reference proteome</keyword>
<dbReference type="Proteomes" id="UP000274271">
    <property type="component" value="Unassembled WGS sequence"/>
</dbReference>
<dbReference type="GO" id="GO:0016989">
    <property type="term" value="F:sigma factor antagonist activity"/>
    <property type="evidence" value="ECO:0007669"/>
    <property type="project" value="TreeGrafter"/>
</dbReference>
<dbReference type="OrthoDB" id="1099916at2"/>
<organism evidence="4 5">
    <name type="scientific">Larkinella knui</name>
    <dbReference type="NCBI Taxonomy" id="2025310"/>
    <lineage>
        <taxon>Bacteria</taxon>
        <taxon>Pseudomonadati</taxon>
        <taxon>Bacteroidota</taxon>
        <taxon>Cytophagia</taxon>
        <taxon>Cytophagales</taxon>
        <taxon>Spirosomataceae</taxon>
        <taxon>Larkinella</taxon>
    </lineage>
</organism>
<reference evidence="4 5" key="1">
    <citation type="submission" date="2018-11" db="EMBL/GenBank/DDBJ databases">
        <authorList>
            <person name="Zhou Z."/>
            <person name="Wang G."/>
        </authorList>
    </citation>
    <scope>NUCLEOTIDE SEQUENCE [LARGE SCALE GENOMIC DNA]</scope>
    <source>
        <strain evidence="4 5">KCTC42998</strain>
    </source>
</reference>
<sequence>MEPSLIKKIIFDYFDDKSTSIQRKMIEEWLIDQGNRDLFHQYLDEWEAQHPQYNFDTELGLATIYKKINASIGEDDAVRIPIKRISFNFIFKWFSVAAVILIFFLIGWRKFSTPSLVGYKNRIDAVRKETGEIYEKENVTTAPILVNLPDRSSVLLQPKSKISYSPKQFNKQTREVILSGEAFFEVQKNSNVPFFVYADGLITKVLGTSFFVKSQAYASEVIVKTGKVAVFMHNDRNKQHKLTDKTLNGLVLQENERVTIDQNEYALTEPLQASKETLQLPIQKLSFDFDEAPAIYILETLKKVYHIQIVYNTARLSKCRLTAHLSDEPLLDKIELICIALEAHYVESDGKTIIESAGCK</sequence>
<dbReference type="Gene3D" id="3.55.50.30">
    <property type="match status" value="1"/>
</dbReference>
<comment type="caution">
    <text evidence="4">The sequence shown here is derived from an EMBL/GenBank/DDBJ whole genome shotgun (WGS) entry which is preliminary data.</text>
</comment>
<dbReference type="Pfam" id="PF16344">
    <property type="entry name" value="FecR_C"/>
    <property type="match status" value="1"/>
</dbReference>
<feature type="domain" description="FecR protein" evidence="2">
    <location>
        <begin position="146"/>
        <end position="228"/>
    </location>
</feature>
<gene>
    <name evidence="4" type="ORF">EHT87_13025</name>
</gene>